<reference evidence="2" key="1">
    <citation type="submission" date="2014-09" db="EMBL/GenBank/DDBJ databases">
        <authorList>
            <person name="Illeghems K.G."/>
        </authorList>
    </citation>
    <scope>NUCLEOTIDE SEQUENCE [LARGE SCALE GENOMIC DNA]</scope>
    <source>
        <strain evidence="2">108B</strain>
    </source>
</reference>
<sequence>MNEQDLILSDLHVLARQIDLTIPADCMASVAANTQLLRGYVDLICGMALPDTCIPAYEYRP</sequence>
<evidence type="ECO:0008006" key="3">
    <source>
        <dbReference type="Google" id="ProtNLM"/>
    </source>
</evidence>
<evidence type="ECO:0000313" key="2">
    <source>
        <dbReference type="Proteomes" id="UP000056109"/>
    </source>
</evidence>
<accession>A0A0U5F1W3</accession>
<dbReference type="KEGG" id="asz:ASN_3550"/>
<dbReference type="EMBL" id="LN606600">
    <property type="protein sequence ID" value="CEF42775.1"/>
    <property type="molecule type" value="Genomic_DNA"/>
</dbReference>
<organism evidence="1 2">
    <name type="scientific">Acetobacter senegalensis</name>
    <dbReference type="NCBI Taxonomy" id="446692"/>
    <lineage>
        <taxon>Bacteria</taxon>
        <taxon>Pseudomonadati</taxon>
        <taxon>Pseudomonadota</taxon>
        <taxon>Alphaproteobacteria</taxon>
        <taxon>Acetobacterales</taxon>
        <taxon>Acetobacteraceae</taxon>
        <taxon>Acetobacter</taxon>
    </lineage>
</organism>
<dbReference type="AlphaFoldDB" id="A0A0U5F1W3"/>
<proteinExistence type="predicted"/>
<keyword evidence="2" id="KW-1185">Reference proteome</keyword>
<dbReference type="Proteomes" id="UP000056109">
    <property type="component" value="Chromosome I"/>
</dbReference>
<name>A0A0U5F1W3_9PROT</name>
<dbReference type="RefSeq" id="WP_006558766.1">
    <property type="nucleotide sequence ID" value="NZ_JAIMFS010000001.1"/>
</dbReference>
<protein>
    <recommendedName>
        <fullName evidence="3">DUF4089 domain-containing protein</fullName>
    </recommendedName>
</protein>
<dbReference type="PATRIC" id="fig|446692.3.peg.3773"/>
<evidence type="ECO:0000313" key="1">
    <source>
        <dbReference type="EMBL" id="CEF42775.1"/>
    </source>
</evidence>
<dbReference type="GeneID" id="34784493"/>
<gene>
    <name evidence="1" type="ORF">ASN_3550</name>
</gene>